<accession>A0A9D7FH53</accession>
<name>A0A9D7FH53_9RHOO</name>
<gene>
    <name evidence="1" type="ORF">IPJ48_17340</name>
</gene>
<sequence>MRVVQNEQMKIGEVDISKINFDLKSRDDIPKILRGLQHIYTTETIRTRIFDLLESRVSPKVDKSNGRPGMTLWNILVCGVIRLDLNCDYDRLLELVNHHDTLREMLGHAAFNDTTYSLQTLKDNVRLLTPELLDEISQIIVAGGHALVKKNDEALRGRCDSFVVETDVHFPTDINLLLDAMRKIITLTAQWCDDLGLSDWRQSEYNLRHVKREMRAAQNKKRSKAKSPERVEKNQALVIEAHQKYLDVSQGYLDKARRTLTLIEQQGAGTLIDLVRTKEIEGYMVHAVRQIDQIKRRVIDGEVIAHAEKVFSIFETHTEWICKGKAGVPMELGLKTCILEDQYQFILHQKVMEKQSDDQVAQEMVIEAKKRYPKLNACSFDKGFHSPENQAVLKELLELAVLPRKGKLSKQAQKEEQAQEFVKARRAHSAVESAINALEVHGLDICPDEGIEGFKRYVALAVVARNIHRIGAIVWQQDVTLERRKNKYADRDMPYKLAA</sequence>
<dbReference type="Proteomes" id="UP000886602">
    <property type="component" value="Unassembled WGS sequence"/>
</dbReference>
<dbReference type="AlphaFoldDB" id="A0A9D7FH53"/>
<dbReference type="NCBIfam" id="NF033593">
    <property type="entry name" value="transpos_ISNCY_1"/>
    <property type="match status" value="1"/>
</dbReference>
<proteinExistence type="predicted"/>
<organism evidence="1 2">
    <name type="scientific">Candidatus Propionivibrio dominans</name>
    <dbReference type="NCBI Taxonomy" id="2954373"/>
    <lineage>
        <taxon>Bacteria</taxon>
        <taxon>Pseudomonadati</taxon>
        <taxon>Pseudomonadota</taxon>
        <taxon>Betaproteobacteria</taxon>
        <taxon>Rhodocyclales</taxon>
        <taxon>Rhodocyclaceae</taxon>
        <taxon>Propionivibrio</taxon>
    </lineage>
</organism>
<reference evidence="1" key="1">
    <citation type="submission" date="2020-10" db="EMBL/GenBank/DDBJ databases">
        <title>Connecting structure to function with the recovery of over 1000 high-quality activated sludge metagenome-assembled genomes encoding full-length rRNA genes using long-read sequencing.</title>
        <authorList>
            <person name="Singleton C.M."/>
            <person name="Petriglieri F."/>
            <person name="Kristensen J.M."/>
            <person name="Kirkegaard R.H."/>
            <person name="Michaelsen T.Y."/>
            <person name="Andersen M.H."/>
            <person name="Karst S.M."/>
            <person name="Dueholm M.S."/>
            <person name="Nielsen P.H."/>
            <person name="Albertsen M."/>
        </authorList>
    </citation>
    <scope>NUCLEOTIDE SEQUENCE</scope>
    <source>
        <strain evidence="1">EsbW_18-Q3-R4-48_MAXAC.044</strain>
    </source>
</reference>
<dbReference type="EMBL" id="JADJNC010000042">
    <property type="protein sequence ID" value="MBK7424701.1"/>
    <property type="molecule type" value="Genomic_DNA"/>
</dbReference>
<comment type="caution">
    <text evidence="1">The sequence shown here is derived from an EMBL/GenBank/DDBJ whole genome shotgun (WGS) entry which is preliminary data.</text>
</comment>
<protein>
    <submittedName>
        <fullName evidence="1">ISNCY family transposase</fullName>
    </submittedName>
</protein>
<evidence type="ECO:0000313" key="2">
    <source>
        <dbReference type="Proteomes" id="UP000886602"/>
    </source>
</evidence>
<evidence type="ECO:0000313" key="1">
    <source>
        <dbReference type="EMBL" id="MBK7424701.1"/>
    </source>
</evidence>